<evidence type="ECO:0000313" key="4">
    <source>
        <dbReference type="Proteomes" id="UP000814176"/>
    </source>
</evidence>
<feature type="compositionally biased region" description="Low complexity" evidence="2">
    <location>
        <begin position="564"/>
        <end position="592"/>
    </location>
</feature>
<keyword evidence="1" id="KW-0175">Coiled coil</keyword>
<organism evidence="3 4">
    <name type="scientific">Rhodofomes roseus</name>
    <dbReference type="NCBI Taxonomy" id="34475"/>
    <lineage>
        <taxon>Eukaryota</taxon>
        <taxon>Fungi</taxon>
        <taxon>Dikarya</taxon>
        <taxon>Basidiomycota</taxon>
        <taxon>Agaricomycotina</taxon>
        <taxon>Agaricomycetes</taxon>
        <taxon>Polyporales</taxon>
        <taxon>Rhodofomes</taxon>
    </lineage>
</organism>
<evidence type="ECO:0000256" key="1">
    <source>
        <dbReference type="SAM" id="Coils"/>
    </source>
</evidence>
<evidence type="ECO:0000313" key="3">
    <source>
        <dbReference type="EMBL" id="KAH9833068.1"/>
    </source>
</evidence>
<feature type="compositionally biased region" description="Low complexity" evidence="2">
    <location>
        <begin position="869"/>
        <end position="888"/>
    </location>
</feature>
<name>A0ABQ8K752_9APHY</name>
<sequence length="1007" mass="108901">MSAAELTVNDDHPLALELASLRSAVDRYQHEAHAASVKLQRHSLDTTHAIERAYALESENAKLREELATLKAHPDTAPHPASLQVQELTIAHRRLSDKLTATEEALLARTTELANAQSDFTKIQDSIDAAHELAAQRQGQVQVAQAKQRELERKLRAAEEERKLSDLVVQEYADLVRTLEGRSRTQAASASTASFPLGSTGKNSSATLVDSLSEGKSGLQKLLRELNGEHEQLGAEITRLHGDFTSLAGELEVERKRGLDDRARLAQCLADMERYKIDDNTAAKMVSRYMKFSQSATDSLQKSMEGMKARYTASTATLGAQINYLQKALETERRQSEKLRQALDDLSEDISREAYGRRREISLRLAFLGREESLAESLRRWIRRQRESFGRLKAAQEGLPPGAQALFDGSIRDAEALLETLNGQPSVEPGSMGSIARIVAAQNVASALARELQMETDRRMQLERRLAQRRISRSSTPAEMLEVPAAPTTNGDAGVARPLPIRSASLRASIVVPPKDAVPEPSRQEPTKDTQSTTPKPAPQIVVSEERGVPAPTAETRLLPVELPAESTSEAPIPSSSAADEAAPSPAATEPPSLEPPPAPAVTSFDLLLEDSAATGTSPFTASVVEVRAEAQPVLAEDMLFQPLSAPAVIVTNTTKVENGLKPPKPAPPPIPISTGVAFPSAGEGEQSPPVVDMISLPASMPERSDTPQPSLLAELMRVKERYDALQRGFRDCHLALRDLKTNLSSLGATSELAVILQKAVERLDDFNEDARVELEIRISDEARITSGYEALLTIPGAMSDEVDEVAMEAEMRAFVDGTDKAVKKATEGFSRKLDDLQHDIASVKRASHELTAAAVESPVATTPPPTTSPSWTSWTTSLLSPSHSASPGPAPTFGSVMTSPRLRQTSFSSHPRKASDDSPSPNHDPFANLELRIAMPAHVMPAYPSTPPRPAQRPRVSSTTYMLGLGARSTFGLNAMPGTKSPPSPLAEKKEENAVSDEDDSGSDVE</sequence>
<feature type="compositionally biased region" description="Acidic residues" evidence="2">
    <location>
        <begin position="995"/>
        <end position="1007"/>
    </location>
</feature>
<feature type="compositionally biased region" description="Polar residues" evidence="2">
    <location>
        <begin position="200"/>
        <end position="209"/>
    </location>
</feature>
<evidence type="ECO:0000256" key="2">
    <source>
        <dbReference type="SAM" id="MobiDB-lite"/>
    </source>
</evidence>
<feature type="region of interest" description="Disordered" evidence="2">
    <location>
        <begin position="970"/>
        <end position="1007"/>
    </location>
</feature>
<gene>
    <name evidence="3" type="ORF">C8Q71DRAFT_776326</name>
</gene>
<dbReference type="Proteomes" id="UP000814176">
    <property type="component" value="Unassembled WGS sequence"/>
</dbReference>
<feature type="region of interest" description="Disordered" evidence="2">
    <location>
        <begin position="855"/>
        <end position="927"/>
    </location>
</feature>
<dbReference type="RefSeq" id="XP_047775834.1">
    <property type="nucleotide sequence ID" value="XM_047924652.1"/>
</dbReference>
<feature type="region of interest" description="Disordered" evidence="2">
    <location>
        <begin position="468"/>
        <end position="602"/>
    </location>
</feature>
<reference evidence="3 4" key="1">
    <citation type="journal article" date="2021" name="Environ. Microbiol.">
        <title>Gene family expansions and transcriptome signatures uncover fungal adaptations to wood decay.</title>
        <authorList>
            <person name="Hage H."/>
            <person name="Miyauchi S."/>
            <person name="Viragh M."/>
            <person name="Drula E."/>
            <person name="Min B."/>
            <person name="Chaduli D."/>
            <person name="Navarro D."/>
            <person name="Favel A."/>
            <person name="Norest M."/>
            <person name="Lesage-Meessen L."/>
            <person name="Balint B."/>
            <person name="Merenyi Z."/>
            <person name="de Eugenio L."/>
            <person name="Morin E."/>
            <person name="Martinez A.T."/>
            <person name="Baldrian P."/>
            <person name="Stursova M."/>
            <person name="Martinez M.J."/>
            <person name="Novotny C."/>
            <person name="Magnuson J.K."/>
            <person name="Spatafora J.W."/>
            <person name="Maurice S."/>
            <person name="Pangilinan J."/>
            <person name="Andreopoulos W."/>
            <person name="LaButti K."/>
            <person name="Hundley H."/>
            <person name="Na H."/>
            <person name="Kuo A."/>
            <person name="Barry K."/>
            <person name="Lipzen A."/>
            <person name="Henrissat B."/>
            <person name="Riley R."/>
            <person name="Ahrendt S."/>
            <person name="Nagy L.G."/>
            <person name="Grigoriev I.V."/>
            <person name="Martin F."/>
            <person name="Rosso M.N."/>
        </authorList>
    </citation>
    <scope>NUCLEOTIDE SEQUENCE [LARGE SCALE GENOMIC DNA]</scope>
    <source>
        <strain evidence="3 4">CIRM-BRFM 1785</strain>
    </source>
</reference>
<feature type="compositionally biased region" description="Polar residues" evidence="2">
    <location>
        <begin position="896"/>
        <end position="910"/>
    </location>
</feature>
<accession>A0ABQ8K752</accession>
<feature type="compositionally biased region" description="Low complexity" evidence="2">
    <location>
        <begin position="184"/>
        <end position="194"/>
    </location>
</feature>
<proteinExistence type="predicted"/>
<feature type="coiled-coil region" evidence="1">
    <location>
        <begin position="322"/>
        <end position="349"/>
    </location>
</feature>
<keyword evidence="4" id="KW-1185">Reference proteome</keyword>
<feature type="region of interest" description="Disordered" evidence="2">
    <location>
        <begin position="181"/>
        <end position="209"/>
    </location>
</feature>
<dbReference type="EMBL" id="JADCUA010000020">
    <property type="protein sequence ID" value="KAH9833068.1"/>
    <property type="molecule type" value="Genomic_DNA"/>
</dbReference>
<protein>
    <submittedName>
        <fullName evidence="3">Uncharacterized protein</fullName>
    </submittedName>
</protein>
<feature type="coiled-coil region" evidence="1">
    <location>
        <begin position="53"/>
        <end position="105"/>
    </location>
</feature>
<comment type="caution">
    <text evidence="3">The sequence shown here is derived from an EMBL/GenBank/DDBJ whole genome shotgun (WGS) entry which is preliminary data.</text>
</comment>
<dbReference type="GeneID" id="72005384"/>